<dbReference type="RefSeq" id="WP_213110248.1">
    <property type="nucleotide sequence ID" value="NZ_JAGYPJ010000001.1"/>
</dbReference>
<dbReference type="AlphaFoldDB" id="A0A942TMP8"/>
<accession>A0A942TMP8</accession>
<gene>
    <name evidence="1" type="ORF">KHA93_07905</name>
</gene>
<dbReference type="Proteomes" id="UP000682713">
    <property type="component" value="Unassembled WGS sequence"/>
</dbReference>
<reference evidence="1 2" key="1">
    <citation type="submission" date="2021-05" db="EMBL/GenBank/DDBJ databases">
        <title>Novel Bacillus species.</title>
        <authorList>
            <person name="Liu G."/>
        </authorList>
    </citation>
    <scope>NUCLEOTIDE SEQUENCE [LARGE SCALE GENOMIC DNA]</scope>
    <source>
        <strain evidence="1 2">FJAT-49732</strain>
    </source>
</reference>
<sequence length="122" mass="13990">MKPRGLLFCLLNKTEYKGMVFMKKLIICTFISTLSITLFACSNTEVAQETKSKQYKQKIIIMDSVYIPLPPEAKNIEYMPNGLKPQQIPNTHLKDPIVITRMPYADKKTTSYTSPAKNKEKK</sequence>
<name>A0A942TMP8_9BACI</name>
<comment type="caution">
    <text evidence="1">The sequence shown here is derived from an EMBL/GenBank/DDBJ whole genome shotgun (WGS) entry which is preliminary data.</text>
</comment>
<protein>
    <submittedName>
        <fullName evidence="1">Uncharacterized protein</fullName>
    </submittedName>
</protein>
<evidence type="ECO:0000313" key="2">
    <source>
        <dbReference type="Proteomes" id="UP000682713"/>
    </source>
</evidence>
<evidence type="ECO:0000313" key="1">
    <source>
        <dbReference type="EMBL" id="MBS4199576.1"/>
    </source>
</evidence>
<organism evidence="1 2">
    <name type="scientific">Lederbergia citrisecunda</name>
    <dbReference type="NCBI Taxonomy" id="2833583"/>
    <lineage>
        <taxon>Bacteria</taxon>
        <taxon>Bacillati</taxon>
        <taxon>Bacillota</taxon>
        <taxon>Bacilli</taxon>
        <taxon>Bacillales</taxon>
        <taxon>Bacillaceae</taxon>
        <taxon>Lederbergia</taxon>
    </lineage>
</organism>
<dbReference type="EMBL" id="JAGYPJ010000001">
    <property type="protein sequence ID" value="MBS4199576.1"/>
    <property type="molecule type" value="Genomic_DNA"/>
</dbReference>
<keyword evidence="2" id="KW-1185">Reference proteome</keyword>
<proteinExistence type="predicted"/>